<dbReference type="EMBL" id="AP019860">
    <property type="protein sequence ID" value="BBM88028.1"/>
    <property type="molecule type" value="Genomic_DNA"/>
</dbReference>
<gene>
    <name evidence="14" type="ORF">UABAM_06444</name>
</gene>
<evidence type="ECO:0000256" key="9">
    <source>
        <dbReference type="ARBA" id="ARBA00022833"/>
    </source>
</evidence>
<keyword evidence="8" id="KW-0378">Hydrolase</keyword>
<keyword evidence="12 13" id="KW-0472">Membrane</keyword>
<evidence type="ECO:0000256" key="13">
    <source>
        <dbReference type="SAM" id="Phobius"/>
    </source>
</evidence>
<organism evidence="14 15">
    <name type="scientific">Uabimicrobium amorphum</name>
    <dbReference type="NCBI Taxonomy" id="2596890"/>
    <lineage>
        <taxon>Bacteria</taxon>
        <taxon>Pseudomonadati</taxon>
        <taxon>Planctomycetota</taxon>
        <taxon>Candidatus Uabimicrobiia</taxon>
        <taxon>Candidatus Uabimicrobiales</taxon>
        <taxon>Candidatus Uabimicrobiaceae</taxon>
        <taxon>Candidatus Uabimicrobium</taxon>
    </lineage>
</organism>
<keyword evidence="11" id="KW-0482">Metalloprotease</keyword>
<comment type="cofactor">
    <cofactor evidence="1">
        <name>Zn(2+)</name>
        <dbReference type="ChEBI" id="CHEBI:29105"/>
    </cofactor>
</comment>
<dbReference type="CDD" id="cd06158">
    <property type="entry name" value="S2P-M50_like_1"/>
    <property type="match status" value="1"/>
</dbReference>
<evidence type="ECO:0000256" key="7">
    <source>
        <dbReference type="ARBA" id="ARBA00022723"/>
    </source>
</evidence>
<feature type="transmembrane region" description="Helical" evidence="13">
    <location>
        <begin position="100"/>
        <end position="124"/>
    </location>
</feature>
<evidence type="ECO:0000313" key="14">
    <source>
        <dbReference type="EMBL" id="BBM88028.1"/>
    </source>
</evidence>
<evidence type="ECO:0000256" key="12">
    <source>
        <dbReference type="ARBA" id="ARBA00023136"/>
    </source>
</evidence>
<feature type="transmembrane region" description="Helical" evidence="13">
    <location>
        <begin position="12"/>
        <end position="29"/>
    </location>
</feature>
<dbReference type="KEGG" id="uam:UABAM_06444"/>
<proteinExistence type="inferred from homology"/>
<name>A0A5S9F6S9_UABAM</name>
<dbReference type="Proteomes" id="UP000326354">
    <property type="component" value="Chromosome"/>
</dbReference>
<keyword evidence="15" id="KW-1185">Reference proteome</keyword>
<evidence type="ECO:0000256" key="6">
    <source>
        <dbReference type="ARBA" id="ARBA00022692"/>
    </source>
</evidence>
<evidence type="ECO:0000256" key="11">
    <source>
        <dbReference type="ARBA" id="ARBA00023049"/>
    </source>
</evidence>
<keyword evidence="10 13" id="KW-1133">Transmembrane helix</keyword>
<evidence type="ECO:0000256" key="10">
    <source>
        <dbReference type="ARBA" id="ARBA00022989"/>
    </source>
</evidence>
<evidence type="ECO:0000256" key="8">
    <source>
        <dbReference type="ARBA" id="ARBA00022801"/>
    </source>
</evidence>
<keyword evidence="7" id="KW-0479">Metal-binding</keyword>
<protein>
    <submittedName>
        <fullName evidence="14">Peptidase M50</fullName>
    </submittedName>
</protein>
<evidence type="ECO:0000256" key="1">
    <source>
        <dbReference type="ARBA" id="ARBA00001947"/>
    </source>
</evidence>
<keyword evidence="6 13" id="KW-0812">Transmembrane</keyword>
<dbReference type="GO" id="GO:0008237">
    <property type="term" value="F:metallopeptidase activity"/>
    <property type="evidence" value="ECO:0007669"/>
    <property type="project" value="UniProtKB-KW"/>
</dbReference>
<dbReference type="GO" id="GO:0006508">
    <property type="term" value="P:proteolysis"/>
    <property type="evidence" value="ECO:0007669"/>
    <property type="project" value="UniProtKB-KW"/>
</dbReference>
<evidence type="ECO:0000313" key="15">
    <source>
        <dbReference type="Proteomes" id="UP000326354"/>
    </source>
</evidence>
<sequence length="226" mass="25837">MWDIFFHMSSDHYVSLAYFFGMIFIFSGLHEYAHARIAYACGDMGVEKRVTLNPLKHIGLVPTILFPALILYASGGQVIFGSAKPVPINIEALRHRGRDTMAAVLAGPGMNLLLIIVTLVIMIMSKFFMTPDELKTSLMINFLGNCVLINALLVCLNMIPFPPLDGIKAFYGFLPRWRFFIIIDLIGVIALLFVFWNYPQFFMTIMNDYVIPCWKFVWKCYVRFPV</sequence>
<evidence type="ECO:0000256" key="3">
    <source>
        <dbReference type="ARBA" id="ARBA00007931"/>
    </source>
</evidence>
<dbReference type="GO" id="GO:0046872">
    <property type="term" value="F:metal ion binding"/>
    <property type="evidence" value="ECO:0007669"/>
    <property type="project" value="UniProtKB-KW"/>
</dbReference>
<dbReference type="InterPro" id="IPR044537">
    <property type="entry name" value="Rip2-like"/>
</dbReference>
<keyword evidence="4" id="KW-1003">Cell membrane</keyword>
<feature type="transmembrane region" description="Helical" evidence="13">
    <location>
        <begin position="179"/>
        <end position="198"/>
    </location>
</feature>
<dbReference type="InterPro" id="IPR052348">
    <property type="entry name" value="Metallopeptidase_M50B"/>
</dbReference>
<dbReference type="OrthoDB" id="9800627at2"/>
<dbReference type="GO" id="GO:0005886">
    <property type="term" value="C:plasma membrane"/>
    <property type="evidence" value="ECO:0007669"/>
    <property type="project" value="UniProtKB-SubCell"/>
</dbReference>
<dbReference type="AlphaFoldDB" id="A0A5S9F6S9"/>
<evidence type="ECO:0000256" key="2">
    <source>
        <dbReference type="ARBA" id="ARBA00004651"/>
    </source>
</evidence>
<feature type="transmembrane region" description="Helical" evidence="13">
    <location>
        <begin position="58"/>
        <end position="80"/>
    </location>
</feature>
<comment type="similarity">
    <text evidence="3">Belongs to the peptidase M50B family.</text>
</comment>
<comment type="subcellular location">
    <subcellularLocation>
        <location evidence="2">Cell membrane</location>
        <topology evidence="2">Multi-pass membrane protein</topology>
    </subcellularLocation>
</comment>
<keyword evidence="9" id="KW-0862">Zinc</keyword>
<dbReference type="PANTHER" id="PTHR35864:SF1">
    <property type="entry name" value="ZINC METALLOPROTEASE YWHC-RELATED"/>
    <property type="match status" value="1"/>
</dbReference>
<evidence type="ECO:0000256" key="5">
    <source>
        <dbReference type="ARBA" id="ARBA00022670"/>
    </source>
</evidence>
<keyword evidence="5" id="KW-0645">Protease</keyword>
<reference evidence="14 15" key="1">
    <citation type="submission" date="2019-08" db="EMBL/GenBank/DDBJ databases">
        <title>Complete genome sequence of Candidatus Uab amorphum.</title>
        <authorList>
            <person name="Shiratori T."/>
            <person name="Suzuki S."/>
            <person name="Kakizawa Y."/>
            <person name="Ishida K."/>
        </authorList>
    </citation>
    <scope>NUCLEOTIDE SEQUENCE [LARGE SCALE GENOMIC DNA]</scope>
    <source>
        <strain evidence="14 15">SRT547</strain>
    </source>
</reference>
<accession>A0A5S9F6S9</accession>
<dbReference type="PANTHER" id="PTHR35864">
    <property type="entry name" value="ZINC METALLOPROTEASE MJ0611-RELATED"/>
    <property type="match status" value="1"/>
</dbReference>
<evidence type="ECO:0000256" key="4">
    <source>
        <dbReference type="ARBA" id="ARBA00022475"/>
    </source>
</evidence>
<dbReference type="RefSeq" id="WP_151972133.1">
    <property type="nucleotide sequence ID" value="NZ_AP019860.1"/>
</dbReference>
<feature type="transmembrane region" description="Helical" evidence="13">
    <location>
        <begin position="136"/>
        <end position="159"/>
    </location>
</feature>